<evidence type="ECO:0000256" key="1">
    <source>
        <dbReference type="SAM" id="Coils"/>
    </source>
</evidence>
<comment type="caution">
    <text evidence="2">The sequence shown here is derived from an EMBL/GenBank/DDBJ whole genome shotgun (WGS) entry which is preliminary data.</text>
</comment>
<dbReference type="Proteomes" id="UP000571554">
    <property type="component" value="Unassembled WGS sequence"/>
</dbReference>
<evidence type="ECO:0000313" key="3">
    <source>
        <dbReference type="Proteomes" id="UP000571554"/>
    </source>
</evidence>
<keyword evidence="3" id="KW-1185">Reference proteome</keyword>
<accession>A0A7W9U3M6</accession>
<proteinExistence type="predicted"/>
<organism evidence="2 3">
    <name type="scientific">Paraburkholderia bannensis</name>
    <dbReference type="NCBI Taxonomy" id="765414"/>
    <lineage>
        <taxon>Bacteria</taxon>
        <taxon>Pseudomonadati</taxon>
        <taxon>Pseudomonadota</taxon>
        <taxon>Betaproteobacteria</taxon>
        <taxon>Burkholderiales</taxon>
        <taxon>Burkholderiaceae</taxon>
        <taxon>Paraburkholderia</taxon>
    </lineage>
</organism>
<reference evidence="2 3" key="1">
    <citation type="submission" date="2020-08" db="EMBL/GenBank/DDBJ databases">
        <title>Above-ground endophytic microbial communities from plants in different locations in the United States.</title>
        <authorList>
            <person name="Frank C."/>
        </authorList>
    </citation>
    <scope>NUCLEOTIDE SEQUENCE [LARGE SCALE GENOMIC DNA]</scope>
    <source>
        <strain evidence="2 3">WP4_2_2</strain>
    </source>
</reference>
<dbReference type="EMBL" id="JACHBW010000027">
    <property type="protein sequence ID" value="MBB6106442.1"/>
    <property type="molecule type" value="Genomic_DNA"/>
</dbReference>
<dbReference type="RefSeq" id="WP_184123860.1">
    <property type="nucleotide sequence ID" value="NZ_JACHBW010000027.1"/>
</dbReference>
<gene>
    <name evidence="2" type="ORF">F4827_006317</name>
</gene>
<protein>
    <submittedName>
        <fullName evidence="2">Chromosome segregation ATPase</fullName>
    </submittedName>
</protein>
<keyword evidence="1" id="KW-0175">Coiled coil</keyword>
<sequence length="256" mass="28737">MQLLLGKDIGDEIVNAVIDARKANPEMSTREVRDLIAAYRHKQDELTATLEQVETLNNELAKLNSLYDLSRAEENRLNRDMEQMRIERTEARAATDRLRNELSLVGNSKNALHQELSDVQNQLAELRREKAQPKVSPPIAENEEALADLNRLNAEFLRLMKASADLEAKIEAQKAEEAEAAARLQEAEAALDMQTRVDETMNALVVDFGEFVQKYHSAQLLCTAGGKPERYKPVFSALADVVGKFHAEIELARKAT</sequence>
<evidence type="ECO:0000313" key="2">
    <source>
        <dbReference type="EMBL" id="MBB6106442.1"/>
    </source>
</evidence>
<name>A0A7W9U3M6_9BURK</name>
<feature type="coiled-coil region" evidence="1">
    <location>
        <begin position="36"/>
        <end position="190"/>
    </location>
</feature>
<dbReference type="AlphaFoldDB" id="A0A7W9U3M6"/>